<evidence type="ECO:0000256" key="1">
    <source>
        <dbReference type="ARBA" id="ARBA00004123"/>
    </source>
</evidence>
<evidence type="ECO:0000259" key="5">
    <source>
        <dbReference type="Pfam" id="PF16135"/>
    </source>
</evidence>
<feature type="compositionally biased region" description="Polar residues" evidence="4">
    <location>
        <begin position="197"/>
        <end position="212"/>
    </location>
</feature>
<dbReference type="Proteomes" id="UP001497512">
    <property type="component" value="Chromosome 4"/>
</dbReference>
<feature type="region of interest" description="Disordered" evidence="4">
    <location>
        <begin position="1"/>
        <end position="115"/>
    </location>
</feature>
<evidence type="ECO:0000256" key="2">
    <source>
        <dbReference type="ARBA" id="ARBA00006081"/>
    </source>
</evidence>
<feature type="compositionally biased region" description="Acidic residues" evidence="4">
    <location>
        <begin position="20"/>
        <end position="32"/>
    </location>
</feature>
<feature type="compositionally biased region" description="Basic and acidic residues" evidence="4">
    <location>
        <begin position="57"/>
        <end position="67"/>
    </location>
</feature>
<gene>
    <name evidence="6" type="ORF">CSSPTR1EN2_LOCUS16015</name>
</gene>
<comment type="subcellular location">
    <subcellularLocation>
        <location evidence="1">Nucleus</location>
    </subcellularLocation>
</comment>
<dbReference type="Pfam" id="PF16135">
    <property type="entry name" value="TDBD"/>
    <property type="match status" value="1"/>
</dbReference>
<dbReference type="PANTHER" id="PTHR31413">
    <property type="entry name" value="AFP HOMOLOG 2"/>
    <property type="match status" value="1"/>
</dbReference>
<feature type="compositionally biased region" description="Basic and acidic residues" evidence="4">
    <location>
        <begin position="1"/>
        <end position="19"/>
    </location>
</feature>
<comment type="similarity">
    <text evidence="2">Belongs to the Ninja family.</text>
</comment>
<proteinExistence type="inferred from homology"/>
<dbReference type="InterPro" id="IPR032308">
    <property type="entry name" value="TDBD"/>
</dbReference>
<feature type="region of interest" description="Disordered" evidence="4">
    <location>
        <begin position="184"/>
        <end position="213"/>
    </location>
</feature>
<evidence type="ECO:0000313" key="6">
    <source>
        <dbReference type="EMBL" id="CAK9222338.1"/>
    </source>
</evidence>
<keyword evidence="3" id="KW-0539">Nucleus</keyword>
<evidence type="ECO:0000256" key="4">
    <source>
        <dbReference type="SAM" id="MobiDB-lite"/>
    </source>
</evidence>
<accession>A0ABP0UHR2</accession>
<dbReference type="EMBL" id="OZ019896">
    <property type="protein sequence ID" value="CAK9222338.1"/>
    <property type="molecule type" value="Genomic_DNA"/>
</dbReference>
<dbReference type="InterPro" id="IPR031307">
    <property type="entry name" value="Ninja_fam"/>
</dbReference>
<dbReference type="PANTHER" id="PTHR31413:SF12">
    <property type="entry name" value="AFP HOMOLOG 2"/>
    <property type="match status" value="1"/>
</dbReference>
<keyword evidence="7" id="KW-1185">Reference proteome</keyword>
<organism evidence="6 7">
    <name type="scientific">Sphagnum troendelagicum</name>
    <dbReference type="NCBI Taxonomy" id="128251"/>
    <lineage>
        <taxon>Eukaryota</taxon>
        <taxon>Viridiplantae</taxon>
        <taxon>Streptophyta</taxon>
        <taxon>Embryophyta</taxon>
        <taxon>Bryophyta</taxon>
        <taxon>Sphagnophytina</taxon>
        <taxon>Sphagnopsida</taxon>
        <taxon>Sphagnales</taxon>
        <taxon>Sphagnaceae</taxon>
        <taxon>Sphagnum</taxon>
    </lineage>
</organism>
<protein>
    <recommendedName>
        <fullName evidence="5">Tify domain-containing protein</fullName>
    </recommendedName>
</protein>
<evidence type="ECO:0000313" key="7">
    <source>
        <dbReference type="Proteomes" id="UP001497512"/>
    </source>
</evidence>
<evidence type="ECO:0000256" key="3">
    <source>
        <dbReference type="ARBA" id="ARBA00023242"/>
    </source>
</evidence>
<sequence length="339" mass="34769">MEKLEIWKRKAAERSSVVHDDDDGDDDDDDSGLELCLGLSLGGSKSNSKGSNNKSNSNKEKEKEKLVEQSSAGVRSLLRAGSLGSGAFNRLGTPPSANPVPPAPQSVLSRTKSDAVPDRVLRREASTGSAFASVVDASQGGAHIQGSRLVSNNGLKVPVSQGGGTMTRLERAGSRVPAMSADEAGTLVSGRPGTPGDSAQSGITATTRSASSMDEDKAFHPTGVWQQGSLPSLDGLAGEEASSLRPGFAAGQHFGGTGSPPDLPWVTCNGTGPSGKTISGVLYRVEKGQVKIVCACHGRHMSPAEFVQHAGGGEMSNPEKAIVVGPFTIPTQTAASAQA</sequence>
<feature type="domain" description="Tify" evidence="5">
    <location>
        <begin position="290"/>
        <end position="322"/>
    </location>
</feature>
<name>A0ABP0UHR2_9BRYO</name>
<reference evidence="6" key="1">
    <citation type="submission" date="2024-02" db="EMBL/GenBank/DDBJ databases">
        <authorList>
            <consortium name="ELIXIR-Norway"/>
            <consortium name="Elixir Norway"/>
        </authorList>
    </citation>
    <scope>NUCLEOTIDE SEQUENCE</scope>
</reference>
<feature type="compositionally biased region" description="Low complexity" evidence="4">
    <location>
        <begin position="33"/>
        <end position="56"/>
    </location>
</feature>